<evidence type="ECO:0000256" key="4">
    <source>
        <dbReference type="ARBA" id="ARBA00022989"/>
    </source>
</evidence>
<dbReference type="GO" id="GO:0016887">
    <property type="term" value="F:ATP hydrolysis activity"/>
    <property type="evidence" value="ECO:0007669"/>
    <property type="project" value="InterPro"/>
</dbReference>
<keyword evidence="2" id="KW-0813">Transport</keyword>
<protein>
    <recommendedName>
        <fullName evidence="7">ABC transporter domain-containing protein</fullName>
    </recommendedName>
</protein>
<proteinExistence type="predicted"/>
<dbReference type="OMA" id="RDISRKW"/>
<dbReference type="eggNOG" id="KOG0061">
    <property type="taxonomic scope" value="Eukaryota"/>
</dbReference>
<dbReference type="AlphaFoldDB" id="A0A058ZGZ5"/>
<dbReference type="SUPFAM" id="SSF52540">
    <property type="entry name" value="P-loop containing nucleoside triphosphate hydrolases"/>
    <property type="match status" value="1"/>
</dbReference>
<dbReference type="PANTHER" id="PTHR48041:SF139">
    <property type="entry name" value="PROTEIN SCARLET"/>
    <property type="match status" value="1"/>
</dbReference>
<dbReference type="Gene3D" id="3.40.50.300">
    <property type="entry name" value="P-loop containing nucleotide triphosphate hydrolases"/>
    <property type="match status" value="1"/>
</dbReference>
<dbReference type="GeneID" id="20525475"/>
<dbReference type="Pfam" id="PF00005">
    <property type="entry name" value="ABC_tran"/>
    <property type="match status" value="1"/>
</dbReference>
<dbReference type="EMBL" id="KB932201">
    <property type="protein sequence ID" value="KCV73208.1"/>
    <property type="molecule type" value="Genomic_DNA"/>
</dbReference>
<evidence type="ECO:0000256" key="1">
    <source>
        <dbReference type="ARBA" id="ARBA00004141"/>
    </source>
</evidence>
<evidence type="ECO:0000259" key="7">
    <source>
        <dbReference type="Pfam" id="PF00005"/>
    </source>
</evidence>
<dbReference type="RefSeq" id="XP_009492909.1">
    <property type="nucleotide sequence ID" value="XM_009494634.1"/>
</dbReference>
<keyword evidence="5 6" id="KW-0472">Membrane</keyword>
<reference evidence="8" key="1">
    <citation type="submission" date="2013-04" db="EMBL/GenBank/DDBJ databases">
        <title>The Genome Sequence of Fonticula alba ATCC 38817.</title>
        <authorList>
            <consortium name="The Broad Institute Genomics Platform"/>
            <person name="Russ C."/>
            <person name="Cuomo C."/>
            <person name="Burger G."/>
            <person name="Gray M.W."/>
            <person name="Holland P.W.H."/>
            <person name="King N."/>
            <person name="Lang F.B.F."/>
            <person name="Roger A.J."/>
            <person name="Ruiz-Trillo I."/>
            <person name="Brown M."/>
            <person name="Walker B."/>
            <person name="Young S."/>
            <person name="Zeng Q."/>
            <person name="Gargeya S."/>
            <person name="Fitzgerald M."/>
            <person name="Haas B."/>
            <person name="Abouelleil A."/>
            <person name="Allen A.W."/>
            <person name="Alvarado L."/>
            <person name="Arachchi H.M."/>
            <person name="Berlin A.M."/>
            <person name="Chapman S.B."/>
            <person name="Gainer-Dewar J."/>
            <person name="Goldberg J."/>
            <person name="Griggs A."/>
            <person name="Gujja S."/>
            <person name="Hansen M."/>
            <person name="Howarth C."/>
            <person name="Imamovic A."/>
            <person name="Ireland A."/>
            <person name="Larimer J."/>
            <person name="McCowan C."/>
            <person name="Murphy C."/>
            <person name="Pearson M."/>
            <person name="Poon T.W."/>
            <person name="Priest M."/>
            <person name="Roberts A."/>
            <person name="Saif S."/>
            <person name="Shea T."/>
            <person name="Sisk P."/>
            <person name="Sykes S."/>
            <person name="Wortman J."/>
            <person name="Nusbaum C."/>
            <person name="Birren B."/>
        </authorList>
    </citation>
    <scope>NUCLEOTIDE SEQUENCE [LARGE SCALE GENOMIC DNA]</scope>
    <source>
        <strain evidence="8">ATCC 38817</strain>
    </source>
</reference>
<dbReference type="Proteomes" id="UP000030693">
    <property type="component" value="Unassembled WGS sequence"/>
</dbReference>
<evidence type="ECO:0000256" key="2">
    <source>
        <dbReference type="ARBA" id="ARBA00022448"/>
    </source>
</evidence>
<dbReference type="GO" id="GO:0005524">
    <property type="term" value="F:ATP binding"/>
    <property type="evidence" value="ECO:0007669"/>
    <property type="project" value="InterPro"/>
</dbReference>
<dbReference type="PANTHER" id="PTHR48041">
    <property type="entry name" value="ABC TRANSPORTER G FAMILY MEMBER 28"/>
    <property type="match status" value="1"/>
</dbReference>
<evidence type="ECO:0000256" key="6">
    <source>
        <dbReference type="SAM" id="Phobius"/>
    </source>
</evidence>
<keyword evidence="9" id="KW-1185">Reference proteome</keyword>
<dbReference type="OrthoDB" id="6496307at2759"/>
<dbReference type="STRING" id="691883.A0A058ZGZ5"/>
<gene>
    <name evidence="8" type="ORF">H696_00750</name>
</gene>
<accession>A0A058ZGZ5</accession>
<dbReference type="InterPro" id="IPR027417">
    <property type="entry name" value="P-loop_NTPase"/>
</dbReference>
<dbReference type="GO" id="GO:0016020">
    <property type="term" value="C:membrane"/>
    <property type="evidence" value="ECO:0007669"/>
    <property type="project" value="UniProtKB-SubCell"/>
</dbReference>
<evidence type="ECO:0000256" key="3">
    <source>
        <dbReference type="ARBA" id="ARBA00022692"/>
    </source>
</evidence>
<dbReference type="InterPro" id="IPR003439">
    <property type="entry name" value="ABC_transporter-like_ATP-bd"/>
</dbReference>
<feature type="domain" description="ABC transporter" evidence="7">
    <location>
        <begin position="24"/>
        <end position="81"/>
    </location>
</feature>
<evidence type="ECO:0000313" key="9">
    <source>
        <dbReference type="Proteomes" id="UP000030693"/>
    </source>
</evidence>
<comment type="subcellular location">
    <subcellularLocation>
        <location evidence="1">Membrane</location>
        <topology evidence="1">Multi-pass membrane protein</topology>
    </subcellularLocation>
</comment>
<sequence>MLLLPAPADRIHGPAPIHHPLGLQVENVMNLLGLRHIANTPVGSGSAGPVRGVSGGERRRVSIAAQLISDPSILFLDEPTTGLDCFTAHHLLRTLTDLTRKGKTVIFTIHQPRSEVFAILENVMLMSQFLEMFYPNAVKNFAYNWIGVSGFLVVISAIAVFLVAFDRTRVTS</sequence>
<evidence type="ECO:0000313" key="8">
    <source>
        <dbReference type="EMBL" id="KCV73208.1"/>
    </source>
</evidence>
<evidence type="ECO:0000256" key="5">
    <source>
        <dbReference type="ARBA" id="ARBA00023136"/>
    </source>
</evidence>
<keyword evidence="3 6" id="KW-0812">Transmembrane</keyword>
<keyword evidence="4 6" id="KW-1133">Transmembrane helix</keyword>
<dbReference type="GO" id="GO:0042626">
    <property type="term" value="F:ATPase-coupled transmembrane transporter activity"/>
    <property type="evidence" value="ECO:0007669"/>
    <property type="project" value="TreeGrafter"/>
</dbReference>
<name>A0A058ZGZ5_FONAL</name>
<organism evidence="8">
    <name type="scientific">Fonticula alba</name>
    <name type="common">Slime mold</name>
    <dbReference type="NCBI Taxonomy" id="691883"/>
    <lineage>
        <taxon>Eukaryota</taxon>
        <taxon>Rotosphaerida</taxon>
        <taxon>Fonticulaceae</taxon>
        <taxon>Fonticula</taxon>
    </lineage>
</organism>
<dbReference type="InterPro" id="IPR050352">
    <property type="entry name" value="ABCG_transporters"/>
</dbReference>
<feature type="transmembrane region" description="Helical" evidence="6">
    <location>
        <begin position="141"/>
        <end position="165"/>
    </location>
</feature>